<organism evidence="2 3">
    <name type="scientific">Plectus sambesii</name>
    <dbReference type="NCBI Taxonomy" id="2011161"/>
    <lineage>
        <taxon>Eukaryota</taxon>
        <taxon>Metazoa</taxon>
        <taxon>Ecdysozoa</taxon>
        <taxon>Nematoda</taxon>
        <taxon>Chromadorea</taxon>
        <taxon>Plectida</taxon>
        <taxon>Plectina</taxon>
        <taxon>Plectoidea</taxon>
        <taxon>Plectidae</taxon>
        <taxon>Plectus</taxon>
    </lineage>
</organism>
<dbReference type="InterPro" id="IPR044399">
    <property type="entry name" value="Mb-like_M"/>
</dbReference>
<dbReference type="GO" id="GO:0019825">
    <property type="term" value="F:oxygen binding"/>
    <property type="evidence" value="ECO:0007669"/>
    <property type="project" value="InterPro"/>
</dbReference>
<protein>
    <submittedName>
        <fullName evidence="3">Uncharacterized protein</fullName>
    </submittedName>
</protein>
<accession>A0A914VS99</accession>
<dbReference type="Gene3D" id="1.10.490.10">
    <property type="entry name" value="Globins"/>
    <property type="match status" value="1"/>
</dbReference>
<evidence type="ECO:0000313" key="3">
    <source>
        <dbReference type="WBParaSite" id="PSAMB.scaffold2448size23179.g17921.t1"/>
    </source>
</evidence>
<feature type="region of interest" description="Disordered" evidence="1">
    <location>
        <begin position="284"/>
        <end position="319"/>
    </location>
</feature>
<feature type="compositionally biased region" description="Polar residues" evidence="1">
    <location>
        <begin position="108"/>
        <end position="118"/>
    </location>
</feature>
<dbReference type="CDD" id="cd01040">
    <property type="entry name" value="Mb-like"/>
    <property type="match status" value="1"/>
</dbReference>
<name>A0A914VS99_9BILA</name>
<dbReference type="GO" id="GO:0020037">
    <property type="term" value="F:heme binding"/>
    <property type="evidence" value="ECO:0007669"/>
    <property type="project" value="InterPro"/>
</dbReference>
<keyword evidence="2" id="KW-1185">Reference proteome</keyword>
<evidence type="ECO:0000313" key="2">
    <source>
        <dbReference type="Proteomes" id="UP000887566"/>
    </source>
</evidence>
<evidence type="ECO:0000256" key="1">
    <source>
        <dbReference type="SAM" id="MobiDB-lite"/>
    </source>
</evidence>
<dbReference type="Proteomes" id="UP000887566">
    <property type="component" value="Unplaced"/>
</dbReference>
<feature type="compositionally biased region" description="Basic and acidic residues" evidence="1">
    <location>
        <begin position="303"/>
        <end position="319"/>
    </location>
</feature>
<dbReference type="InterPro" id="IPR012292">
    <property type="entry name" value="Globin/Proto"/>
</dbReference>
<reference evidence="3" key="1">
    <citation type="submission" date="2022-11" db="UniProtKB">
        <authorList>
            <consortium name="WormBaseParasite"/>
        </authorList>
    </citation>
    <scope>IDENTIFICATION</scope>
</reference>
<sequence>MLTALDTFATSPWDPGESLLGISIRKSSDQMSLVLAPGAVFMPPGMPHRCLPSGGLQVLRKEEMGNTDSIKSVEESNGEKPSGSRGRRNTVIQLQKQQKTADFKARGRSQSVAGNSNEKYVDDEDAAFDRKRKGSLPHLTRLRIHKCFKQSRQELGSKIFERACLKRADFRGFVTLIGEERMHEMCEALRTYLQSVVEHIENNIKVAELSTDYGATFVPLTPFGFKADFFALIANCITAECVQLDGTLHHKSDTFLAWSNLTAIMFSSVRDGYYASMRRQRKTSLSSGSRQSSADQPVSAAARRKEAFRERKTMSLDIT</sequence>
<dbReference type="AlphaFoldDB" id="A0A914VS99"/>
<feature type="compositionally biased region" description="Polar residues" evidence="1">
    <location>
        <begin position="284"/>
        <end position="296"/>
    </location>
</feature>
<feature type="region of interest" description="Disordered" evidence="1">
    <location>
        <begin position="65"/>
        <end position="118"/>
    </location>
</feature>
<dbReference type="WBParaSite" id="PSAMB.scaffold2448size23179.g17921.t1">
    <property type="protein sequence ID" value="PSAMB.scaffold2448size23179.g17921.t1"/>
    <property type="gene ID" value="PSAMB.scaffold2448size23179.g17921"/>
</dbReference>
<proteinExistence type="predicted"/>